<evidence type="ECO:0000313" key="1">
    <source>
        <dbReference type="EMBL" id="BAL57745.1"/>
    </source>
</evidence>
<accession>H5SNK9</accession>
<dbReference type="EMBL" id="AP011783">
    <property type="protein sequence ID" value="BAL57745.1"/>
    <property type="molecule type" value="Genomic_DNA"/>
</dbReference>
<gene>
    <name evidence="1" type="ORF">HGMM_F52D02C24</name>
</gene>
<name>H5SNK9_9BACT</name>
<proteinExistence type="predicted"/>
<protein>
    <submittedName>
        <fullName evidence="1">Uncharacterized protein</fullName>
    </submittedName>
</protein>
<dbReference type="AlphaFoldDB" id="H5SNK9"/>
<sequence>MSNDSVLIVPTAGNTGRLLVNGVYLYVVRVRGYDGREYVSVVRKLAIVR</sequence>
<reference evidence="1" key="2">
    <citation type="journal article" date="2012" name="PLoS ONE">
        <title>A Deeply Branching Thermophilic Bacterium with an Ancient Acetyl-CoA Pathway Dominates a Subsurface Ecosystem.</title>
        <authorList>
            <person name="Takami H."/>
            <person name="Noguchi H."/>
            <person name="Takaki Y."/>
            <person name="Uchiyama I."/>
            <person name="Toyoda A."/>
            <person name="Nishi S."/>
            <person name="Chee G.-J."/>
            <person name="Arai W."/>
            <person name="Nunoura T."/>
            <person name="Itoh T."/>
            <person name="Hattori M."/>
            <person name="Takai K."/>
        </authorList>
    </citation>
    <scope>NUCLEOTIDE SEQUENCE</scope>
</reference>
<organism evidence="1">
    <name type="scientific">uncultured Acetothermia bacterium</name>
    <dbReference type="NCBI Taxonomy" id="236499"/>
    <lineage>
        <taxon>Bacteria</taxon>
        <taxon>Candidatus Bipolaricaulota</taxon>
        <taxon>environmental samples</taxon>
    </lineage>
</organism>
<reference evidence="1" key="1">
    <citation type="journal article" date="2005" name="Environ. Microbiol.">
        <title>Genetic and functional properties of uncultivated thermophilic crenarchaeotes from a subsurface gold mine as revealed by analysis of genome fragments.</title>
        <authorList>
            <person name="Nunoura T."/>
            <person name="Hirayama H."/>
            <person name="Takami H."/>
            <person name="Oida H."/>
            <person name="Nishi S."/>
            <person name="Shimamura S."/>
            <person name="Suzuki Y."/>
            <person name="Inagaki F."/>
            <person name="Takai K."/>
            <person name="Nealson K.H."/>
            <person name="Horikoshi K."/>
        </authorList>
    </citation>
    <scope>NUCLEOTIDE SEQUENCE</scope>
</reference>